<evidence type="ECO:0000256" key="3">
    <source>
        <dbReference type="ARBA" id="ARBA00023015"/>
    </source>
</evidence>
<keyword evidence="5" id="KW-0804">Transcription</keyword>
<comment type="caution">
    <text evidence="7">The sequence shown here is derived from an EMBL/GenBank/DDBJ whole genome shotgun (WGS) entry which is preliminary data.</text>
</comment>
<dbReference type="InterPro" id="IPR047057">
    <property type="entry name" value="MerR_fam"/>
</dbReference>
<evidence type="ECO:0000313" key="8">
    <source>
        <dbReference type="Proteomes" id="UP001081283"/>
    </source>
</evidence>
<dbReference type="InterPro" id="IPR011789">
    <property type="entry name" value="CueR"/>
</dbReference>
<dbReference type="NCBIfam" id="TIGR02044">
    <property type="entry name" value="CueR"/>
    <property type="match status" value="1"/>
</dbReference>
<keyword evidence="4" id="KW-0238">DNA-binding</keyword>
<dbReference type="Pfam" id="PF09278">
    <property type="entry name" value="MerR-DNA-bind"/>
    <property type="match status" value="1"/>
</dbReference>
<keyword evidence="3" id="KW-0805">Transcription regulation</keyword>
<evidence type="ECO:0000256" key="2">
    <source>
        <dbReference type="ARBA" id="ARBA00022490"/>
    </source>
</evidence>
<evidence type="ECO:0000256" key="5">
    <source>
        <dbReference type="ARBA" id="ARBA00023163"/>
    </source>
</evidence>
<dbReference type="PRINTS" id="PR00040">
    <property type="entry name" value="HTHMERR"/>
</dbReference>
<proteinExistence type="predicted"/>
<reference evidence="7" key="1">
    <citation type="submission" date="2022-10" db="EMBL/GenBank/DDBJ databases">
        <title>Hoeflea sp. J2-29, isolated from marine algae.</title>
        <authorList>
            <person name="Kristyanto S."/>
            <person name="Kim J.M."/>
            <person name="Jeon C.O."/>
        </authorList>
    </citation>
    <scope>NUCLEOTIDE SEQUENCE</scope>
    <source>
        <strain evidence="7">J2-29</strain>
    </source>
</reference>
<name>A0ABT3Y9X7_9HYPH</name>
<organism evidence="7 8">
    <name type="scientific">Hoeflea ulvae</name>
    <dbReference type="NCBI Taxonomy" id="2983764"/>
    <lineage>
        <taxon>Bacteria</taxon>
        <taxon>Pseudomonadati</taxon>
        <taxon>Pseudomonadota</taxon>
        <taxon>Alphaproteobacteria</taxon>
        <taxon>Hyphomicrobiales</taxon>
        <taxon>Rhizobiaceae</taxon>
        <taxon>Hoeflea</taxon>
    </lineage>
</organism>
<accession>A0ABT3Y9X7</accession>
<dbReference type="PROSITE" id="PS50937">
    <property type="entry name" value="HTH_MERR_2"/>
    <property type="match status" value="1"/>
</dbReference>
<evidence type="ECO:0000259" key="6">
    <source>
        <dbReference type="PROSITE" id="PS50937"/>
    </source>
</evidence>
<dbReference type="Proteomes" id="UP001081283">
    <property type="component" value="Unassembled WGS sequence"/>
</dbReference>
<dbReference type="Gene3D" id="1.10.1660.10">
    <property type="match status" value="1"/>
</dbReference>
<dbReference type="SUPFAM" id="SSF46955">
    <property type="entry name" value="Putative DNA-binding domain"/>
    <property type="match status" value="1"/>
</dbReference>
<dbReference type="EMBL" id="JAOVZQ010000001">
    <property type="protein sequence ID" value="MCY0092592.1"/>
    <property type="molecule type" value="Genomic_DNA"/>
</dbReference>
<protein>
    <submittedName>
        <fullName evidence="7">Cu(I)-responsive transcriptional regulator</fullName>
    </submittedName>
</protein>
<feature type="domain" description="HTH merR-type" evidence="6">
    <location>
        <begin position="1"/>
        <end position="68"/>
    </location>
</feature>
<dbReference type="InterPro" id="IPR015358">
    <property type="entry name" value="Tscrpt_reg_MerR_DNA-bd"/>
</dbReference>
<dbReference type="PANTHER" id="PTHR30204:SF94">
    <property type="entry name" value="HEAVY METAL-DEPENDENT TRANSCRIPTIONAL REGULATOR HI_0293-RELATED"/>
    <property type="match status" value="1"/>
</dbReference>
<comment type="subcellular location">
    <subcellularLocation>
        <location evidence="1">Cytoplasm</location>
    </subcellularLocation>
</comment>
<gene>
    <name evidence="7" type="primary">cueR</name>
    <name evidence="7" type="ORF">OEG82_00805</name>
</gene>
<dbReference type="Pfam" id="PF00376">
    <property type="entry name" value="MerR"/>
    <property type="match status" value="1"/>
</dbReference>
<dbReference type="InterPro" id="IPR000551">
    <property type="entry name" value="MerR-type_HTH_dom"/>
</dbReference>
<dbReference type="RefSeq" id="WP_267610568.1">
    <property type="nucleotide sequence ID" value="NZ_JAOVZQ010000001.1"/>
</dbReference>
<evidence type="ECO:0000313" key="7">
    <source>
        <dbReference type="EMBL" id="MCY0092592.1"/>
    </source>
</evidence>
<dbReference type="InterPro" id="IPR009061">
    <property type="entry name" value="DNA-bd_dom_put_sf"/>
</dbReference>
<evidence type="ECO:0000256" key="4">
    <source>
        <dbReference type="ARBA" id="ARBA00023125"/>
    </source>
</evidence>
<keyword evidence="8" id="KW-1185">Reference proteome</keyword>
<keyword evidence="2" id="KW-0963">Cytoplasm</keyword>
<dbReference type="PANTHER" id="PTHR30204">
    <property type="entry name" value="REDOX-CYCLING DRUG-SENSING TRANSCRIPTIONAL ACTIVATOR SOXR"/>
    <property type="match status" value="1"/>
</dbReference>
<evidence type="ECO:0000256" key="1">
    <source>
        <dbReference type="ARBA" id="ARBA00004496"/>
    </source>
</evidence>
<sequence>MNIGQASDATGLPAKTIRYYEDIDLIKPARAANGYRDYDNADVHRLAFIQRSRSLGFSIDECRALLSLYEDKARASSDVKALALEKITEIDRKLKELKSLRATLKTLADNCHGDDRPDCPIIDEMARGVGA</sequence>
<dbReference type="SMART" id="SM00422">
    <property type="entry name" value="HTH_MERR"/>
    <property type="match status" value="1"/>
</dbReference>
<dbReference type="CDD" id="cd01108">
    <property type="entry name" value="HTH_CueR"/>
    <property type="match status" value="1"/>
</dbReference>